<dbReference type="SUPFAM" id="SSF109604">
    <property type="entry name" value="HD-domain/PDEase-like"/>
    <property type="match status" value="1"/>
</dbReference>
<dbReference type="Proteomes" id="UP000004324">
    <property type="component" value="Unassembled WGS sequence"/>
</dbReference>
<dbReference type="SMART" id="SM00471">
    <property type="entry name" value="HDc"/>
    <property type="match status" value="1"/>
</dbReference>
<dbReference type="InterPro" id="IPR003607">
    <property type="entry name" value="HD/PDEase_dom"/>
</dbReference>
<evidence type="ECO:0000259" key="2">
    <source>
        <dbReference type="PROSITE" id="PS51832"/>
    </source>
</evidence>
<dbReference type="OrthoDB" id="1677843at2"/>
<gene>
    <name evidence="3" type="ORF">FB4_1537</name>
</gene>
<dbReference type="CDD" id="cd00077">
    <property type="entry name" value="HDc"/>
    <property type="match status" value="1"/>
</dbReference>
<dbReference type="PROSITE" id="PS51831">
    <property type="entry name" value="HD"/>
    <property type="match status" value="1"/>
</dbReference>
<feature type="domain" description="HD-GYP" evidence="2">
    <location>
        <begin position="141"/>
        <end position="324"/>
    </location>
</feature>
<name>I8RAE2_9FIRM</name>
<dbReference type="AlphaFoldDB" id="I8RAE2"/>
<dbReference type="EMBL" id="AKVJ01000076">
    <property type="protein sequence ID" value="EIW15848.1"/>
    <property type="molecule type" value="Genomic_DNA"/>
</dbReference>
<accession>I8RAE2</accession>
<dbReference type="Gene3D" id="1.10.3210.10">
    <property type="entry name" value="Hypothetical protein af1432"/>
    <property type="match status" value="1"/>
</dbReference>
<dbReference type="PROSITE" id="PS51832">
    <property type="entry name" value="HD_GYP"/>
    <property type="match status" value="1"/>
</dbReference>
<dbReference type="PANTHER" id="PTHR43155">
    <property type="entry name" value="CYCLIC DI-GMP PHOSPHODIESTERASE PA4108-RELATED"/>
    <property type="match status" value="1"/>
</dbReference>
<evidence type="ECO:0000313" key="3">
    <source>
        <dbReference type="EMBL" id="EIW15848.1"/>
    </source>
</evidence>
<keyword evidence="4" id="KW-1185">Reference proteome</keyword>
<dbReference type="Pfam" id="PF13487">
    <property type="entry name" value="HD_5"/>
    <property type="match status" value="1"/>
</dbReference>
<evidence type="ECO:0000259" key="1">
    <source>
        <dbReference type="PROSITE" id="PS51831"/>
    </source>
</evidence>
<dbReference type="PATRIC" id="fig|1149862.3.peg.4570"/>
<feature type="domain" description="HD" evidence="1">
    <location>
        <begin position="163"/>
        <end position="276"/>
    </location>
</feature>
<organism evidence="3 4">
    <name type="scientific">Pelosinus fermentans B4</name>
    <dbReference type="NCBI Taxonomy" id="1149862"/>
    <lineage>
        <taxon>Bacteria</taxon>
        <taxon>Bacillati</taxon>
        <taxon>Bacillota</taxon>
        <taxon>Negativicutes</taxon>
        <taxon>Selenomonadales</taxon>
        <taxon>Sporomusaceae</taxon>
        <taxon>Pelosinus</taxon>
    </lineage>
</organism>
<dbReference type="PANTHER" id="PTHR43155:SF2">
    <property type="entry name" value="CYCLIC DI-GMP PHOSPHODIESTERASE PA4108"/>
    <property type="match status" value="1"/>
</dbReference>
<dbReference type="InterPro" id="IPR006674">
    <property type="entry name" value="HD_domain"/>
</dbReference>
<dbReference type="GO" id="GO:0016787">
    <property type="term" value="F:hydrolase activity"/>
    <property type="evidence" value="ECO:0007669"/>
    <property type="project" value="UniProtKB-KW"/>
</dbReference>
<reference evidence="3 4" key="1">
    <citation type="journal article" date="2012" name="J. Bacteriol.">
        <title>Draft Genome Sequences for Two Metal-Reducing Pelosinus fermentans Strains Isolated from a Cr(VI)-Contaminated Site and for Type Strain R7.</title>
        <authorList>
            <person name="Brown S.D."/>
            <person name="Podar M."/>
            <person name="Klingeman D.M."/>
            <person name="Johnson C.M."/>
            <person name="Yang Z.K."/>
            <person name="Utturkar S.M."/>
            <person name="Land M.L."/>
            <person name="Mosher J.J."/>
            <person name="Hurt R.A.Jr."/>
            <person name="Phelps T.J."/>
            <person name="Palumbo A.V."/>
            <person name="Arkin A.P."/>
            <person name="Hazen T.C."/>
            <person name="Elias D.A."/>
        </authorList>
    </citation>
    <scope>NUCLEOTIDE SEQUENCE [LARGE SCALE GENOMIC DNA]</scope>
    <source>
        <strain evidence="3 4">B4</strain>
    </source>
</reference>
<comment type="caution">
    <text evidence="3">The sequence shown here is derived from an EMBL/GenBank/DDBJ whole genome shotgun (WGS) entry which is preliminary data.</text>
</comment>
<dbReference type="InterPro" id="IPR037522">
    <property type="entry name" value="HD_GYP_dom"/>
</dbReference>
<proteinExistence type="predicted"/>
<dbReference type="NCBIfam" id="TIGR00277">
    <property type="entry name" value="HDIG"/>
    <property type="match status" value="1"/>
</dbReference>
<dbReference type="InterPro" id="IPR006675">
    <property type="entry name" value="HDIG_dom"/>
</dbReference>
<keyword evidence="3" id="KW-0378">Hydrolase</keyword>
<sequence length="372" mass="41049">MIRSYLYSLLKKELVLIATKMVAVKNLSPGLVLSDAVITPAGKTLLNAGGVLSQRAISLLSMWGVNYVYINGEDDHEPLEGQAILPSPSSSFDISAECKQFFQEYDSILTSTDSSFEFVRNQNKVPVLALKSTSFAIYSSILTTGPALMDYLLISDYQLASKIARHTAMVAYICGLIGRQLHYNETELKALTLAGLLHDIGKMVISHENSSTSEKAHVINGAQLIKNVKGISDEVTLSVLQHHEYLDGTGFPMGISGPRIHPYAKIIAIADIFHYHSYIEDYCNPFNALNVLTKDMFGKLDPTICQMFTKQVRDSLLNSNVILSDGQEATIIFFSPNSNDPIVKTLDQKLIDLSADKTRSINRMCTPDYPLS</sequence>
<protein>
    <submittedName>
        <fullName evidence="3">Metal dependent phosphohydrolase</fullName>
    </submittedName>
</protein>
<evidence type="ECO:0000313" key="4">
    <source>
        <dbReference type="Proteomes" id="UP000004324"/>
    </source>
</evidence>